<name>A0A147BB90_IXORI</name>
<reference evidence="1" key="1">
    <citation type="journal article" date="2018" name="PLoS Negl. Trop. Dis.">
        <title>Sialome diversity of ticks revealed by RNAseq of single tick salivary glands.</title>
        <authorList>
            <person name="Perner J."/>
            <person name="Kropackova S."/>
            <person name="Kopacek P."/>
            <person name="Ribeiro J.M."/>
        </authorList>
    </citation>
    <scope>NUCLEOTIDE SEQUENCE</scope>
    <source>
        <strain evidence="1">Siblings of single egg batch collected in Ceske Budejovice</strain>
        <tissue evidence="1">Salivary glands</tissue>
    </source>
</reference>
<organism evidence="1">
    <name type="scientific">Ixodes ricinus</name>
    <name type="common">Common tick</name>
    <name type="synonym">Acarus ricinus</name>
    <dbReference type="NCBI Taxonomy" id="34613"/>
    <lineage>
        <taxon>Eukaryota</taxon>
        <taxon>Metazoa</taxon>
        <taxon>Ecdysozoa</taxon>
        <taxon>Arthropoda</taxon>
        <taxon>Chelicerata</taxon>
        <taxon>Arachnida</taxon>
        <taxon>Acari</taxon>
        <taxon>Parasitiformes</taxon>
        <taxon>Ixodida</taxon>
        <taxon>Ixodoidea</taxon>
        <taxon>Ixodidae</taxon>
        <taxon>Ixodinae</taxon>
        <taxon>Ixodes</taxon>
    </lineage>
</organism>
<proteinExistence type="predicted"/>
<evidence type="ECO:0000313" key="1">
    <source>
        <dbReference type="EMBL" id="JAR88029.1"/>
    </source>
</evidence>
<protein>
    <submittedName>
        <fullName evidence="1">Uncharacterized protein</fullName>
    </submittedName>
</protein>
<sequence length="113" mass="12325">MAASTSFSWAWTAPSLAEEMLRFFSFFSLLSMYESISERSFVTCVLRAVCFPHESFHGPELVVSAVGESKMSGSCFLLVASAVGESKMAIQDSSCLLVVRCFHFSVVGCSTLK</sequence>
<accession>A0A147BB90</accession>
<dbReference type="EMBL" id="GEGO01007375">
    <property type="protein sequence ID" value="JAR88029.1"/>
    <property type="molecule type" value="Transcribed_RNA"/>
</dbReference>
<dbReference type="AlphaFoldDB" id="A0A147BB90"/>